<dbReference type="AlphaFoldDB" id="A0A0F9PZV4"/>
<dbReference type="EMBL" id="LAZR01004674">
    <property type="protein sequence ID" value="KKN06571.1"/>
    <property type="molecule type" value="Genomic_DNA"/>
</dbReference>
<sequence>MITKPFRGVQLNKMHLLARGLQHCWVLNELQGDIAFDYINSKILTLSGGAFWETDSVVLNGVGDTMSTPTPSIGNQGTVSFLFNGNGSPQGTGKFCITVDADFQLFRNNSATSISLHIGSVPGVFATADLWDSNLHSITATWDDDANIRQLFVDGIKMTTVTSSFAIPSLSPTFYVGNRGDGIRSIGGSIYHFYMYNRVLPDNIAVQLQGNPYAMFQQESRVQLFSIPAPVAGNPWYYYAQQ</sequence>
<evidence type="ECO:0008006" key="2">
    <source>
        <dbReference type="Google" id="ProtNLM"/>
    </source>
</evidence>
<dbReference type="Pfam" id="PF13385">
    <property type="entry name" value="Laminin_G_3"/>
    <property type="match status" value="1"/>
</dbReference>
<organism evidence="1">
    <name type="scientific">marine sediment metagenome</name>
    <dbReference type="NCBI Taxonomy" id="412755"/>
    <lineage>
        <taxon>unclassified sequences</taxon>
        <taxon>metagenomes</taxon>
        <taxon>ecological metagenomes</taxon>
    </lineage>
</organism>
<accession>A0A0F9PZV4</accession>
<comment type="caution">
    <text evidence="1">The sequence shown here is derived from an EMBL/GenBank/DDBJ whole genome shotgun (WGS) entry which is preliminary data.</text>
</comment>
<dbReference type="Gene3D" id="2.60.120.200">
    <property type="match status" value="1"/>
</dbReference>
<proteinExistence type="predicted"/>
<dbReference type="InterPro" id="IPR013320">
    <property type="entry name" value="ConA-like_dom_sf"/>
</dbReference>
<name>A0A0F9PZV4_9ZZZZ</name>
<dbReference type="SUPFAM" id="SSF49899">
    <property type="entry name" value="Concanavalin A-like lectins/glucanases"/>
    <property type="match status" value="1"/>
</dbReference>
<protein>
    <recommendedName>
        <fullName evidence="2">LamG-like jellyroll fold domain-containing protein</fullName>
    </recommendedName>
</protein>
<reference evidence="1" key="1">
    <citation type="journal article" date="2015" name="Nature">
        <title>Complex archaea that bridge the gap between prokaryotes and eukaryotes.</title>
        <authorList>
            <person name="Spang A."/>
            <person name="Saw J.H."/>
            <person name="Jorgensen S.L."/>
            <person name="Zaremba-Niedzwiedzka K."/>
            <person name="Martijn J."/>
            <person name="Lind A.E."/>
            <person name="van Eijk R."/>
            <person name="Schleper C."/>
            <person name="Guy L."/>
            <person name="Ettema T.J."/>
        </authorList>
    </citation>
    <scope>NUCLEOTIDE SEQUENCE</scope>
</reference>
<gene>
    <name evidence="1" type="ORF">LCGC14_1075870</name>
</gene>
<evidence type="ECO:0000313" key="1">
    <source>
        <dbReference type="EMBL" id="KKN06571.1"/>
    </source>
</evidence>